<dbReference type="InterPro" id="IPR029062">
    <property type="entry name" value="Class_I_gatase-like"/>
</dbReference>
<name>A0ABM8E303_9MICO</name>
<reference evidence="2 3" key="1">
    <citation type="submission" date="2022-12" db="EMBL/GenBank/DDBJ databases">
        <title>Microbacterium terricola strain KV-448 chromosome, complete genome.</title>
        <authorList>
            <person name="Oshima T."/>
            <person name="Moriya T."/>
            <person name="Bessho Y."/>
        </authorList>
    </citation>
    <scope>NUCLEOTIDE SEQUENCE [LARGE SCALE GENOMIC DNA]</scope>
    <source>
        <strain evidence="2 3">KV-448</strain>
    </source>
</reference>
<dbReference type="RefSeq" id="WP_263797170.1">
    <property type="nucleotide sequence ID" value="NZ_AP027141.1"/>
</dbReference>
<sequence length="218" mass="22684">MTDLLIVAGAGAHGDPWHVLDDTAAALAEVLRPLGEVRVVSTGELAGLPASPAPDLVVCDISGPPEGTGGGDPVLERLLAWHAGGAPVLAVHSAVLAFRDDDRWFALLGARWREGVSGHPPLGPADVRSTGDSAAGIRLAGFRTIDERYSDLELADADGDRVVLAEHVEQGRQHPLIWWRAAGGAPVAVSLLGHDARAYASADYADALRRLAAGLLRG</sequence>
<dbReference type="Proteomes" id="UP001317779">
    <property type="component" value="Chromosome"/>
</dbReference>
<gene>
    <name evidence="2" type="ORF">Microterr_28350</name>
</gene>
<dbReference type="Gene3D" id="3.40.50.880">
    <property type="match status" value="1"/>
</dbReference>
<dbReference type="Pfam" id="PF06283">
    <property type="entry name" value="ThuA"/>
    <property type="match status" value="1"/>
</dbReference>
<evidence type="ECO:0000313" key="3">
    <source>
        <dbReference type="Proteomes" id="UP001317779"/>
    </source>
</evidence>
<organism evidence="2 3">
    <name type="scientific">Microbacterium terricola</name>
    <dbReference type="NCBI Taxonomy" id="344163"/>
    <lineage>
        <taxon>Bacteria</taxon>
        <taxon>Bacillati</taxon>
        <taxon>Actinomycetota</taxon>
        <taxon>Actinomycetes</taxon>
        <taxon>Micrococcales</taxon>
        <taxon>Microbacteriaceae</taxon>
        <taxon>Microbacterium</taxon>
    </lineage>
</organism>
<dbReference type="EMBL" id="AP027141">
    <property type="protein sequence ID" value="BDV32175.1"/>
    <property type="molecule type" value="Genomic_DNA"/>
</dbReference>
<dbReference type="InterPro" id="IPR029010">
    <property type="entry name" value="ThuA-like"/>
</dbReference>
<proteinExistence type="predicted"/>
<accession>A0ABM8E303</accession>
<evidence type="ECO:0000259" key="1">
    <source>
        <dbReference type="Pfam" id="PF06283"/>
    </source>
</evidence>
<keyword evidence="3" id="KW-1185">Reference proteome</keyword>
<feature type="domain" description="ThuA-like" evidence="1">
    <location>
        <begin position="82"/>
        <end position="209"/>
    </location>
</feature>
<protein>
    <recommendedName>
        <fullName evidence="1">ThuA-like domain-containing protein</fullName>
    </recommendedName>
</protein>
<evidence type="ECO:0000313" key="2">
    <source>
        <dbReference type="EMBL" id="BDV32175.1"/>
    </source>
</evidence>
<dbReference type="SUPFAM" id="SSF52317">
    <property type="entry name" value="Class I glutamine amidotransferase-like"/>
    <property type="match status" value="1"/>
</dbReference>